<dbReference type="EMBL" id="MT630793">
    <property type="protein sequence ID" value="QNO43158.1"/>
    <property type="molecule type" value="Genomic_DNA"/>
</dbReference>
<organism evidence="8">
    <name type="scientific">Candidatus Methanogaster sp. ANME-2c ERB4</name>
    <dbReference type="NCBI Taxonomy" id="2759911"/>
    <lineage>
        <taxon>Archaea</taxon>
        <taxon>Methanobacteriati</taxon>
        <taxon>Methanobacteriota</taxon>
        <taxon>Stenosarchaea group</taxon>
        <taxon>Methanomicrobia</taxon>
        <taxon>Methanosarcinales</taxon>
        <taxon>ANME-2 cluster</taxon>
        <taxon>Candidatus Methanogasteraceae</taxon>
        <taxon>Candidatus Methanogaster</taxon>
    </lineage>
</organism>
<dbReference type="EMBL" id="MT630750">
    <property type="protein sequence ID" value="QNO42566.1"/>
    <property type="molecule type" value="Genomic_DNA"/>
</dbReference>
<evidence type="ECO:0000313" key="1">
    <source>
        <dbReference type="EMBL" id="QNO41561.1"/>
    </source>
</evidence>
<evidence type="ECO:0000313" key="4">
    <source>
        <dbReference type="EMBL" id="QNO42481.1"/>
    </source>
</evidence>
<evidence type="ECO:0000313" key="9">
    <source>
        <dbReference type="EMBL" id="QNO43530.1"/>
    </source>
</evidence>
<evidence type="ECO:0000313" key="8">
    <source>
        <dbReference type="EMBL" id="QNO43158.1"/>
    </source>
</evidence>
<reference evidence="8" key="1">
    <citation type="submission" date="2020-06" db="EMBL/GenBank/DDBJ databases">
        <title>Unique genomic features of the anaerobic methanotrophic archaea.</title>
        <authorList>
            <person name="Chadwick G.L."/>
            <person name="Skennerton C.T."/>
            <person name="Laso-Perez R."/>
            <person name="Leu A.O."/>
            <person name="Speth D.R."/>
            <person name="Yu H."/>
            <person name="Morgan-Lang C."/>
            <person name="Hatzenpichler R."/>
            <person name="Goudeau D."/>
            <person name="Malmstrom R."/>
            <person name="Brazelton W.J."/>
            <person name="Woyke T."/>
            <person name="Hallam S.J."/>
            <person name="Tyson G.W."/>
            <person name="Wegener G."/>
            <person name="Boetius A."/>
            <person name="Orphan V."/>
        </authorList>
    </citation>
    <scope>NUCLEOTIDE SEQUENCE</scope>
</reference>
<gene>
    <name evidence="7" type="ORF">ABGNOHFO_00009</name>
    <name evidence="3" type="ORF">CCKMDOMK_00002</name>
    <name evidence="8" type="ORF">CIHDLBAA_00010</name>
    <name evidence="1" type="ORF">HEBJAHIM_00002</name>
    <name evidence="2" type="ORF">INBEEEIC_00017</name>
    <name evidence="4" type="ORF">LBOOMNCC_00034</name>
    <name evidence="6" type="ORF">MGECJJGJ_00002</name>
    <name evidence="5" type="ORF">MMDHCPHC_00002</name>
    <name evidence="9" type="ORF">NFCMFEAA_00010</name>
</gene>
<evidence type="ECO:0000313" key="6">
    <source>
        <dbReference type="EMBL" id="QNO42823.1"/>
    </source>
</evidence>
<evidence type="ECO:0000313" key="3">
    <source>
        <dbReference type="EMBL" id="QNO42273.1"/>
    </source>
</evidence>
<dbReference type="EMBL" id="MT630770">
    <property type="protein sequence ID" value="QNO42823.1"/>
    <property type="molecule type" value="Genomic_DNA"/>
</dbReference>
<dbReference type="EMBL" id="MT630785">
    <property type="protein sequence ID" value="QNO42990.1"/>
    <property type="molecule type" value="Genomic_DNA"/>
</dbReference>
<dbReference type="EMBL" id="MT630651">
    <property type="protein sequence ID" value="QNO41561.1"/>
    <property type="molecule type" value="Genomic_DNA"/>
</dbReference>
<dbReference type="EMBL" id="MT630708">
    <property type="protein sequence ID" value="QNO42115.1"/>
    <property type="molecule type" value="Genomic_DNA"/>
</dbReference>
<protein>
    <submittedName>
        <fullName evidence="8">Uncharacterized protein</fullName>
    </submittedName>
</protein>
<accession>A0A7G9Y574</accession>
<evidence type="ECO:0000313" key="7">
    <source>
        <dbReference type="EMBL" id="QNO42990.1"/>
    </source>
</evidence>
<proteinExistence type="predicted"/>
<name>A0A7G9Y574_9EURY</name>
<evidence type="ECO:0000313" key="2">
    <source>
        <dbReference type="EMBL" id="QNO42115.1"/>
    </source>
</evidence>
<dbReference type="AlphaFoldDB" id="A0A7G9Y574"/>
<dbReference type="EMBL" id="MT630742">
    <property type="protein sequence ID" value="QNO42481.1"/>
    <property type="molecule type" value="Genomic_DNA"/>
</dbReference>
<evidence type="ECO:0000313" key="5">
    <source>
        <dbReference type="EMBL" id="QNO42566.1"/>
    </source>
</evidence>
<dbReference type="EMBL" id="MT630844">
    <property type="protein sequence ID" value="QNO43530.1"/>
    <property type="molecule type" value="Genomic_DNA"/>
</dbReference>
<sequence>MPKTTCQRRGEVIASLPPAALITSDMLEQALADNEIESPNAVKSYTRKLEETGYLDRVAGGWRLSRKSRQKRQIVVAVQPGQHYGDVMKAVTAAIRPFGKIATMEIEA</sequence>
<dbReference type="EMBL" id="MT630726">
    <property type="protein sequence ID" value="QNO42273.1"/>
    <property type="molecule type" value="Genomic_DNA"/>
</dbReference>